<accession>A0AA88D704</accession>
<proteinExistence type="predicted"/>
<sequence length="85" mass="9255">MAGEGGPKLAGIEKPVGTHIKMPQGGRRELVGAGRDARGTQIETLRPGRRGSAAGLCLSPLPVRQLPFTPLSLPLSLLMWFWWYF</sequence>
<evidence type="ECO:0000313" key="2">
    <source>
        <dbReference type="EMBL" id="GMN46765.1"/>
    </source>
</evidence>
<evidence type="ECO:0000256" key="1">
    <source>
        <dbReference type="SAM" id="MobiDB-lite"/>
    </source>
</evidence>
<dbReference type="Proteomes" id="UP001187192">
    <property type="component" value="Unassembled WGS sequence"/>
</dbReference>
<dbReference type="AlphaFoldDB" id="A0AA88D704"/>
<feature type="region of interest" description="Disordered" evidence="1">
    <location>
        <begin position="1"/>
        <end position="36"/>
    </location>
</feature>
<reference evidence="2" key="1">
    <citation type="submission" date="2023-07" db="EMBL/GenBank/DDBJ databases">
        <title>draft genome sequence of fig (Ficus carica).</title>
        <authorList>
            <person name="Takahashi T."/>
            <person name="Nishimura K."/>
        </authorList>
    </citation>
    <scope>NUCLEOTIDE SEQUENCE</scope>
</reference>
<keyword evidence="3" id="KW-1185">Reference proteome</keyword>
<evidence type="ECO:0000313" key="3">
    <source>
        <dbReference type="Proteomes" id="UP001187192"/>
    </source>
</evidence>
<dbReference type="EMBL" id="BTGU01000023">
    <property type="protein sequence ID" value="GMN46765.1"/>
    <property type="molecule type" value="Genomic_DNA"/>
</dbReference>
<name>A0AA88D704_FICCA</name>
<comment type="caution">
    <text evidence="2">The sequence shown here is derived from an EMBL/GenBank/DDBJ whole genome shotgun (WGS) entry which is preliminary data.</text>
</comment>
<gene>
    <name evidence="2" type="ORF">TIFTF001_015955</name>
</gene>
<protein>
    <submittedName>
        <fullName evidence="2">Uncharacterized protein</fullName>
    </submittedName>
</protein>
<feature type="compositionally biased region" description="Basic and acidic residues" evidence="1">
    <location>
        <begin position="26"/>
        <end position="36"/>
    </location>
</feature>
<organism evidence="2 3">
    <name type="scientific">Ficus carica</name>
    <name type="common">Common fig</name>
    <dbReference type="NCBI Taxonomy" id="3494"/>
    <lineage>
        <taxon>Eukaryota</taxon>
        <taxon>Viridiplantae</taxon>
        <taxon>Streptophyta</taxon>
        <taxon>Embryophyta</taxon>
        <taxon>Tracheophyta</taxon>
        <taxon>Spermatophyta</taxon>
        <taxon>Magnoliopsida</taxon>
        <taxon>eudicotyledons</taxon>
        <taxon>Gunneridae</taxon>
        <taxon>Pentapetalae</taxon>
        <taxon>rosids</taxon>
        <taxon>fabids</taxon>
        <taxon>Rosales</taxon>
        <taxon>Moraceae</taxon>
        <taxon>Ficeae</taxon>
        <taxon>Ficus</taxon>
    </lineage>
</organism>